<dbReference type="GO" id="GO:0016874">
    <property type="term" value="F:ligase activity"/>
    <property type="evidence" value="ECO:0007669"/>
    <property type="project" value="UniProtKB-KW"/>
</dbReference>
<dbReference type="InterPro" id="IPR004143">
    <property type="entry name" value="BPL_LPL_catalytic"/>
</dbReference>
<protein>
    <submittedName>
        <fullName evidence="2">Biotin/lipoate A/B protein ligase family protein</fullName>
    </submittedName>
</protein>
<organism evidence="2 3">
    <name type="scientific">Carboxydichorda subterranea</name>
    <dbReference type="NCBI Taxonomy" id="3109565"/>
    <lineage>
        <taxon>Bacteria</taxon>
        <taxon>Bacillati</taxon>
        <taxon>Bacillota</taxon>
        <taxon>Limnochordia</taxon>
        <taxon>Limnochordales</taxon>
        <taxon>Geochordaceae</taxon>
        <taxon>Carboxydichorda</taxon>
    </lineage>
</organism>
<dbReference type="InterPro" id="IPR050664">
    <property type="entry name" value="Octanoyltrans_LipM/LipL"/>
</dbReference>
<gene>
    <name evidence="2" type="ORF">U7230_13555</name>
</gene>
<evidence type="ECO:0000313" key="2">
    <source>
        <dbReference type="EMBL" id="WRP17095.1"/>
    </source>
</evidence>
<dbReference type="EMBL" id="CP141615">
    <property type="protein sequence ID" value="WRP17095.1"/>
    <property type="molecule type" value="Genomic_DNA"/>
</dbReference>
<keyword evidence="3" id="KW-1185">Reference proteome</keyword>
<proteinExistence type="predicted"/>
<dbReference type="SUPFAM" id="SSF55681">
    <property type="entry name" value="Class II aaRS and biotin synthetases"/>
    <property type="match status" value="1"/>
</dbReference>
<name>A0ABZ1BWB8_9FIRM</name>
<dbReference type="CDD" id="cd16443">
    <property type="entry name" value="LplA"/>
    <property type="match status" value="1"/>
</dbReference>
<keyword evidence="2" id="KW-0436">Ligase</keyword>
<dbReference type="InterPro" id="IPR045864">
    <property type="entry name" value="aa-tRNA-synth_II/BPL/LPL"/>
</dbReference>
<accession>A0ABZ1BWB8</accession>
<evidence type="ECO:0000313" key="3">
    <source>
        <dbReference type="Proteomes" id="UP001332192"/>
    </source>
</evidence>
<dbReference type="PROSITE" id="PS51733">
    <property type="entry name" value="BPL_LPL_CATALYTIC"/>
    <property type="match status" value="1"/>
</dbReference>
<dbReference type="PANTHER" id="PTHR43679:SF2">
    <property type="entry name" value="OCTANOYL-[GCVH]:PROTEIN N-OCTANOYLTRANSFERASE"/>
    <property type="match status" value="1"/>
</dbReference>
<dbReference type="RefSeq" id="WP_324716367.1">
    <property type="nucleotide sequence ID" value="NZ_CP141615.1"/>
</dbReference>
<dbReference type="Proteomes" id="UP001332192">
    <property type="component" value="Chromosome"/>
</dbReference>
<dbReference type="PANTHER" id="PTHR43679">
    <property type="entry name" value="OCTANOYLTRANSFERASE LIPM-RELATED"/>
    <property type="match status" value="1"/>
</dbReference>
<dbReference type="Pfam" id="PF21948">
    <property type="entry name" value="LplA-B_cat"/>
    <property type="match status" value="1"/>
</dbReference>
<feature type="domain" description="BPL/LPL catalytic" evidence="1">
    <location>
        <begin position="31"/>
        <end position="244"/>
    </location>
</feature>
<reference evidence="2 3" key="1">
    <citation type="journal article" date="2024" name="Front. Microbiol.">
        <title>Novel thermophilic genera Geochorda gen. nov. and Carboxydochorda gen. nov. from the deep terrestrial subsurface reveal the ecophysiological diversity in the class Limnochordia.</title>
        <authorList>
            <person name="Karnachuk O.V."/>
            <person name="Lukina A.P."/>
            <person name="Avakyan M.R."/>
            <person name="Kadnikov V.V."/>
            <person name="Begmatov S."/>
            <person name="Beletsky A.V."/>
            <person name="Vlasova K.G."/>
            <person name="Novikov A.A."/>
            <person name="Shcherbakova V.A."/>
            <person name="Mardanov A.V."/>
            <person name="Ravin N.V."/>
        </authorList>
    </citation>
    <scope>NUCLEOTIDE SEQUENCE [LARGE SCALE GENOMIC DNA]</scope>
    <source>
        <strain evidence="2 3">L945</strain>
    </source>
</reference>
<dbReference type="Gene3D" id="3.30.930.10">
    <property type="entry name" value="Bira Bifunctional Protein, Domain 2"/>
    <property type="match status" value="1"/>
</dbReference>
<evidence type="ECO:0000259" key="1">
    <source>
        <dbReference type="PROSITE" id="PS51733"/>
    </source>
</evidence>
<sequence length="287" mass="31164">MERWRLLVDGPGRASWNMAVDEAVLESVEHEAAPPTVRFYRWAPPAVSLGYFQEWQRAVNENACRQAGVDVVRRPTGGRAVFHHVEVTYAVMLPPGHPVAGLAVMDGYRRISEALREGLRLLGVEADLARPAAPAGQGREALAGACFDSASRYELEWRGRKLVGSAQVRRASGAVLQHGSIPIRLDPGLTAHLLAPGGRGERFLALLLGQRAGDLSRALGREPGWDEVVRALVEGLGVALRVDLEQQDLTPGERARAGSLVAERYGNPEWNRLRPSSRVRAAAGDVS</sequence>